<dbReference type="GeneID" id="90038888"/>
<comment type="caution">
    <text evidence="8">The sequence shown here is derived from an EMBL/GenBank/DDBJ whole genome shotgun (WGS) entry which is preliminary data.</text>
</comment>
<dbReference type="Gene3D" id="3.20.20.140">
    <property type="entry name" value="Metal-dependent hydrolases"/>
    <property type="match status" value="1"/>
</dbReference>
<evidence type="ECO:0000313" key="9">
    <source>
        <dbReference type="Proteomes" id="UP001498771"/>
    </source>
</evidence>
<evidence type="ECO:0000256" key="1">
    <source>
        <dbReference type="ARBA" id="ARBA00001947"/>
    </source>
</evidence>
<keyword evidence="3" id="KW-0479">Metal-binding</keyword>
<comment type="cofactor">
    <cofactor evidence="1">
        <name>Zn(2+)</name>
        <dbReference type="ChEBI" id="CHEBI:29105"/>
    </cofactor>
</comment>
<keyword evidence="4" id="KW-0378">Hydrolase</keyword>
<dbReference type="SUPFAM" id="SSF51338">
    <property type="entry name" value="Composite domain of metallo-dependent hydrolases"/>
    <property type="match status" value="1"/>
</dbReference>
<dbReference type="NCBIfam" id="TIGR02033">
    <property type="entry name" value="D-hydantoinase"/>
    <property type="match status" value="1"/>
</dbReference>
<proteinExistence type="inferred from homology"/>
<dbReference type="EC" id="3.5.2.2" evidence="6"/>
<sequence length="499" mass="55110">MDLDLIITNGVVVTASGTIQPPNSDIAVKDGVITSIGRGLTAFAGPNTKIIDAEGAHVTPGGVDTHVHLSQGAGGVTMDGFDTGTRSAICGGTTTVVCFAAQEKWDEDVLKVVADYHAKAKSQGGTYSDYGFHLILTNPSPAVLDEQLPILRNEEGVSSVKLYMSYDNRQLNDAQIMSVLQRTRALGMTTMIHAENWDMIKFIIKQLEERHQTDPYFHAVSRPPIVENEAAYRAIAIAELMDTPILLVHISTRSSRDHVRAAQTRMLPIHAETCPQYLYLLSDVLKKPDFEGAKYVCSPPVRDDVDDINALWEGIANGTFTTLSSDHCPSCWDHPKGKKLGLDEKTKIARFSAIPNGLPGVETRLPLGYQGVTDGKISVEKFVEVACTNPSKLYGLESKGVLAPGYDADIVIWYPKNKVQVSIENGQLHHRVDYTPYEGFSLGNWPRYTILRGKIVWTREEGGLVGEQGYGQFIKRAGNMLRQPRDVWVNEWRPYEIQN</sequence>
<keyword evidence="9" id="KW-1185">Reference proteome</keyword>
<organism evidence="8 9">
    <name type="scientific">Myxozyma melibiosi</name>
    <dbReference type="NCBI Taxonomy" id="54550"/>
    <lineage>
        <taxon>Eukaryota</taxon>
        <taxon>Fungi</taxon>
        <taxon>Dikarya</taxon>
        <taxon>Ascomycota</taxon>
        <taxon>Saccharomycotina</taxon>
        <taxon>Lipomycetes</taxon>
        <taxon>Lipomycetales</taxon>
        <taxon>Lipomycetaceae</taxon>
        <taxon>Myxozyma</taxon>
    </lineage>
</organism>
<dbReference type="PANTHER" id="PTHR11647">
    <property type="entry name" value="HYDRANTOINASE/DIHYDROPYRIMIDINASE FAMILY MEMBER"/>
    <property type="match status" value="1"/>
</dbReference>
<reference evidence="8 9" key="1">
    <citation type="submission" date="2024-03" db="EMBL/GenBank/DDBJ databases">
        <title>Genome-scale model development and genomic sequencing of the oleaginous clade Lipomyces.</title>
        <authorList>
            <consortium name="Lawrence Berkeley National Laboratory"/>
            <person name="Czajka J.J."/>
            <person name="Han Y."/>
            <person name="Kim J."/>
            <person name="Mondo S.J."/>
            <person name="Hofstad B.A."/>
            <person name="Robles A."/>
            <person name="Haridas S."/>
            <person name="Riley R."/>
            <person name="LaButti K."/>
            <person name="Pangilinan J."/>
            <person name="Andreopoulos W."/>
            <person name="Lipzen A."/>
            <person name="Yan J."/>
            <person name="Wang M."/>
            <person name="Ng V."/>
            <person name="Grigoriev I.V."/>
            <person name="Spatafora J.W."/>
            <person name="Magnuson J.K."/>
            <person name="Baker S.E."/>
            <person name="Pomraning K.R."/>
        </authorList>
    </citation>
    <scope>NUCLEOTIDE SEQUENCE [LARGE SCALE GENOMIC DNA]</scope>
    <source>
        <strain evidence="8 9">Phaff 52-87</strain>
    </source>
</reference>
<name>A0ABR1F3F9_9ASCO</name>
<accession>A0ABR1F3F9</accession>
<dbReference type="SUPFAM" id="SSF51556">
    <property type="entry name" value="Metallo-dependent hydrolases"/>
    <property type="match status" value="1"/>
</dbReference>
<dbReference type="Proteomes" id="UP001498771">
    <property type="component" value="Unassembled WGS sequence"/>
</dbReference>
<evidence type="ECO:0000256" key="6">
    <source>
        <dbReference type="ARBA" id="ARBA00039113"/>
    </source>
</evidence>
<feature type="domain" description="Amidohydrolase-related" evidence="7">
    <location>
        <begin position="58"/>
        <end position="456"/>
    </location>
</feature>
<comment type="catalytic activity">
    <reaction evidence="5">
        <text>5,6-dihydrouracil + H2O = 3-(carbamoylamino)propanoate + H(+)</text>
        <dbReference type="Rhea" id="RHEA:16121"/>
        <dbReference type="ChEBI" id="CHEBI:11892"/>
        <dbReference type="ChEBI" id="CHEBI:15377"/>
        <dbReference type="ChEBI" id="CHEBI:15378"/>
        <dbReference type="ChEBI" id="CHEBI:15901"/>
        <dbReference type="EC" id="3.5.2.2"/>
    </reaction>
</comment>
<dbReference type="EMBL" id="JBBJBU010000011">
    <property type="protein sequence ID" value="KAK7203653.1"/>
    <property type="molecule type" value="Genomic_DNA"/>
</dbReference>
<evidence type="ECO:0000259" key="7">
    <source>
        <dbReference type="Pfam" id="PF01979"/>
    </source>
</evidence>
<evidence type="ECO:0000313" key="8">
    <source>
        <dbReference type="EMBL" id="KAK7203653.1"/>
    </source>
</evidence>
<dbReference type="PANTHER" id="PTHR11647:SF1">
    <property type="entry name" value="COLLAPSIN RESPONSE MEDIATOR PROTEIN"/>
    <property type="match status" value="1"/>
</dbReference>
<dbReference type="CDD" id="cd01314">
    <property type="entry name" value="D-HYD"/>
    <property type="match status" value="1"/>
</dbReference>
<evidence type="ECO:0000256" key="3">
    <source>
        <dbReference type="ARBA" id="ARBA00022723"/>
    </source>
</evidence>
<gene>
    <name evidence="8" type="ORF">BZA70DRAFT_283003</name>
</gene>
<evidence type="ECO:0000256" key="2">
    <source>
        <dbReference type="ARBA" id="ARBA00008829"/>
    </source>
</evidence>
<dbReference type="InterPro" id="IPR011059">
    <property type="entry name" value="Metal-dep_hydrolase_composite"/>
</dbReference>
<dbReference type="RefSeq" id="XP_064766686.1">
    <property type="nucleotide sequence ID" value="XM_064913376.1"/>
</dbReference>
<evidence type="ECO:0000256" key="5">
    <source>
        <dbReference type="ARBA" id="ARBA00036696"/>
    </source>
</evidence>
<dbReference type="InterPro" id="IPR011778">
    <property type="entry name" value="Hydantoinase/dihydroPyrase"/>
</dbReference>
<evidence type="ECO:0000256" key="4">
    <source>
        <dbReference type="ARBA" id="ARBA00022801"/>
    </source>
</evidence>
<dbReference type="InterPro" id="IPR050378">
    <property type="entry name" value="Metallo-dep_Hydrolases_sf"/>
</dbReference>
<dbReference type="Gene3D" id="2.30.40.10">
    <property type="entry name" value="Urease, subunit C, domain 1"/>
    <property type="match status" value="1"/>
</dbReference>
<dbReference type="InterPro" id="IPR032466">
    <property type="entry name" value="Metal_Hydrolase"/>
</dbReference>
<dbReference type="InterPro" id="IPR006680">
    <property type="entry name" value="Amidohydro-rel"/>
</dbReference>
<dbReference type="Pfam" id="PF01979">
    <property type="entry name" value="Amidohydro_1"/>
    <property type="match status" value="1"/>
</dbReference>
<protein>
    <recommendedName>
        <fullName evidence="6">dihydropyrimidinase</fullName>
        <ecNumber evidence="6">3.5.2.2</ecNumber>
    </recommendedName>
</protein>
<comment type="similarity">
    <text evidence="2">Belongs to the metallo-dependent hydrolases superfamily. Hydantoinase/dihydropyrimidinase family.</text>
</comment>